<evidence type="ECO:0000313" key="1">
    <source>
        <dbReference type="EMBL" id="AYV80847.1"/>
    </source>
</evidence>
<name>A0A3G5A0X1_9VIRU</name>
<accession>A0A3G5A0X1</accession>
<gene>
    <name evidence="1" type="ORF">Harvfovirus8_8</name>
</gene>
<proteinExistence type="predicted"/>
<sequence length="258" mass="30193">MCDEPPTSSNIDDYVDFSDAVADAPEIKKKEGCDTLYGRDGGLIKYDDKTIHYYKTLRERKMDPILLSEIDDKISFKFFEEWNPYTGERLLKDPYGPLYFHPDTLIRYFYVNRLNDLWVPESEQDGIFYEGMYDVAVGAGFDIYIQSRGYNPEKYLFRLPIDCYWLRCIDGSNVTMGPILTDQEIKQIDELAKKCGHSYYYQYKAERPNLYEIKKFYDRAINKKPAIITTAGMTPMQISEAYMKANRLAVDKLRTMKG</sequence>
<reference evidence="1" key="1">
    <citation type="submission" date="2018-10" db="EMBL/GenBank/DDBJ databases">
        <title>Hidden diversity of soil giant viruses.</title>
        <authorList>
            <person name="Schulz F."/>
            <person name="Alteio L."/>
            <person name="Goudeau D."/>
            <person name="Ryan E.M."/>
            <person name="Malmstrom R.R."/>
            <person name="Blanchard J."/>
            <person name="Woyke T."/>
        </authorList>
    </citation>
    <scope>NUCLEOTIDE SEQUENCE</scope>
    <source>
        <strain evidence="1">HAV1</strain>
    </source>
</reference>
<dbReference type="EMBL" id="MK072250">
    <property type="protein sequence ID" value="AYV80847.1"/>
    <property type="molecule type" value="Genomic_DNA"/>
</dbReference>
<organism evidence="1">
    <name type="scientific">Harvfovirus sp</name>
    <dbReference type="NCBI Taxonomy" id="2487768"/>
    <lineage>
        <taxon>Viruses</taxon>
        <taxon>Varidnaviria</taxon>
        <taxon>Bamfordvirae</taxon>
        <taxon>Nucleocytoviricota</taxon>
        <taxon>Megaviricetes</taxon>
        <taxon>Imitervirales</taxon>
        <taxon>Mimiviridae</taxon>
        <taxon>Klosneuvirinae</taxon>
    </lineage>
</organism>
<protein>
    <submittedName>
        <fullName evidence="1">Uncharacterized protein</fullName>
    </submittedName>
</protein>